<evidence type="ECO:0000313" key="10">
    <source>
        <dbReference type="Proteomes" id="UP000321638"/>
    </source>
</evidence>
<keyword evidence="2" id="KW-0378">Hydrolase</keyword>
<evidence type="ECO:0000256" key="6">
    <source>
        <dbReference type="ARBA" id="ARBA00049117"/>
    </source>
</evidence>
<dbReference type="GO" id="GO:0016787">
    <property type="term" value="F:hydrolase activity"/>
    <property type="evidence" value="ECO:0007669"/>
    <property type="project" value="UniProtKB-KW"/>
</dbReference>
<dbReference type="PANTHER" id="PTHR13748">
    <property type="entry name" value="COBW-RELATED"/>
    <property type="match status" value="1"/>
</dbReference>
<accession>A0A5C8P9N1</accession>
<dbReference type="RefSeq" id="WP_147851525.1">
    <property type="nucleotide sequence ID" value="NZ_VDUZ01000058.1"/>
</dbReference>
<comment type="caution">
    <text evidence="9">The sequence shown here is derived from an EMBL/GenBank/DDBJ whole genome shotgun (WGS) entry which is preliminary data.</text>
</comment>
<dbReference type="SUPFAM" id="SSF90002">
    <property type="entry name" value="Hypothetical protein YjiA, C-terminal domain"/>
    <property type="match status" value="1"/>
</dbReference>
<dbReference type="CDD" id="cd03112">
    <property type="entry name" value="CobW-like"/>
    <property type="match status" value="1"/>
</dbReference>
<keyword evidence="10" id="KW-1185">Reference proteome</keyword>
<evidence type="ECO:0000256" key="3">
    <source>
        <dbReference type="ARBA" id="ARBA00023186"/>
    </source>
</evidence>
<protein>
    <submittedName>
        <fullName evidence="9">GTP-binding protein</fullName>
    </submittedName>
</protein>
<comment type="function">
    <text evidence="5">Zinc chaperone that directly transfers zinc cofactor to target proteins, thereby activating them. Zinc is transferred from the CXCC motif in the GTPase domain to the zinc binding site in target proteins in a process requiring GTP hydrolysis.</text>
</comment>
<dbReference type="GO" id="GO:0000166">
    <property type="term" value="F:nucleotide binding"/>
    <property type="evidence" value="ECO:0007669"/>
    <property type="project" value="UniProtKB-KW"/>
</dbReference>
<evidence type="ECO:0000256" key="1">
    <source>
        <dbReference type="ARBA" id="ARBA00022741"/>
    </source>
</evidence>
<dbReference type="InterPro" id="IPR003495">
    <property type="entry name" value="CobW/HypB/UreG_nucleotide-bd"/>
</dbReference>
<dbReference type="InterPro" id="IPR011629">
    <property type="entry name" value="CobW-like_C"/>
</dbReference>
<organism evidence="9 10">
    <name type="scientific">Vineibacter terrae</name>
    <dbReference type="NCBI Taxonomy" id="2586908"/>
    <lineage>
        <taxon>Bacteria</taxon>
        <taxon>Pseudomonadati</taxon>
        <taxon>Pseudomonadota</taxon>
        <taxon>Alphaproteobacteria</taxon>
        <taxon>Hyphomicrobiales</taxon>
        <taxon>Vineibacter</taxon>
    </lineage>
</organism>
<dbReference type="EMBL" id="VDUZ01000058">
    <property type="protein sequence ID" value="TXL70503.1"/>
    <property type="molecule type" value="Genomic_DNA"/>
</dbReference>
<dbReference type="SUPFAM" id="SSF52540">
    <property type="entry name" value="P-loop containing nucleoside triphosphate hydrolases"/>
    <property type="match status" value="1"/>
</dbReference>
<feature type="compositionally biased region" description="Basic and acidic residues" evidence="7">
    <location>
        <begin position="275"/>
        <end position="289"/>
    </location>
</feature>
<evidence type="ECO:0000256" key="5">
    <source>
        <dbReference type="ARBA" id="ARBA00045658"/>
    </source>
</evidence>
<comment type="catalytic activity">
    <reaction evidence="6">
        <text>GTP + H2O = GDP + phosphate + H(+)</text>
        <dbReference type="Rhea" id="RHEA:19669"/>
        <dbReference type="ChEBI" id="CHEBI:15377"/>
        <dbReference type="ChEBI" id="CHEBI:15378"/>
        <dbReference type="ChEBI" id="CHEBI:37565"/>
        <dbReference type="ChEBI" id="CHEBI:43474"/>
        <dbReference type="ChEBI" id="CHEBI:58189"/>
    </reaction>
    <physiologicalReaction direction="left-to-right" evidence="6">
        <dbReference type="Rhea" id="RHEA:19670"/>
    </physiologicalReaction>
</comment>
<proteinExistence type="inferred from homology"/>
<dbReference type="Proteomes" id="UP000321638">
    <property type="component" value="Unassembled WGS sequence"/>
</dbReference>
<evidence type="ECO:0000256" key="2">
    <source>
        <dbReference type="ARBA" id="ARBA00022801"/>
    </source>
</evidence>
<comment type="similarity">
    <text evidence="4">Belongs to the SIMIBI class G3E GTPase family. ZNG1 subfamily.</text>
</comment>
<dbReference type="PANTHER" id="PTHR13748:SF62">
    <property type="entry name" value="COBW DOMAIN-CONTAINING PROTEIN"/>
    <property type="match status" value="1"/>
</dbReference>
<dbReference type="SMART" id="SM00833">
    <property type="entry name" value="CobW_C"/>
    <property type="match status" value="1"/>
</dbReference>
<name>A0A5C8P9N1_9HYPH</name>
<keyword evidence="1" id="KW-0547">Nucleotide-binding</keyword>
<dbReference type="OrthoDB" id="9808822at2"/>
<keyword evidence="3" id="KW-0143">Chaperone</keyword>
<evidence type="ECO:0000259" key="8">
    <source>
        <dbReference type="SMART" id="SM00833"/>
    </source>
</evidence>
<dbReference type="InterPro" id="IPR036627">
    <property type="entry name" value="CobW-likC_sf"/>
</dbReference>
<reference evidence="9 10" key="1">
    <citation type="submission" date="2019-06" db="EMBL/GenBank/DDBJ databases">
        <title>New taxonomy in bacterial strain CC-CFT640, isolated from vineyard.</title>
        <authorList>
            <person name="Lin S.-Y."/>
            <person name="Tsai C.-F."/>
            <person name="Young C.-C."/>
        </authorList>
    </citation>
    <scope>NUCLEOTIDE SEQUENCE [LARGE SCALE GENOMIC DNA]</scope>
    <source>
        <strain evidence="9 10">CC-CFT640</strain>
    </source>
</reference>
<dbReference type="Gene3D" id="3.30.1220.10">
    <property type="entry name" value="CobW-like, C-terminal domain"/>
    <property type="match status" value="1"/>
</dbReference>
<evidence type="ECO:0000256" key="7">
    <source>
        <dbReference type="SAM" id="MobiDB-lite"/>
    </source>
</evidence>
<evidence type="ECO:0000313" key="9">
    <source>
        <dbReference type="EMBL" id="TXL70503.1"/>
    </source>
</evidence>
<dbReference type="Gene3D" id="3.40.50.300">
    <property type="entry name" value="P-loop containing nucleotide triphosphate hydrolases"/>
    <property type="match status" value="1"/>
</dbReference>
<feature type="region of interest" description="Disordered" evidence="7">
    <location>
        <begin position="234"/>
        <end position="289"/>
    </location>
</feature>
<dbReference type="AlphaFoldDB" id="A0A5C8P9N1"/>
<dbReference type="Pfam" id="PF07683">
    <property type="entry name" value="CobW_C"/>
    <property type="match status" value="1"/>
</dbReference>
<dbReference type="InterPro" id="IPR027417">
    <property type="entry name" value="P-loop_NTPase"/>
</dbReference>
<dbReference type="InterPro" id="IPR051316">
    <property type="entry name" value="Zinc-reg_GTPase_activator"/>
</dbReference>
<dbReference type="GO" id="GO:0005737">
    <property type="term" value="C:cytoplasm"/>
    <property type="evidence" value="ECO:0007669"/>
    <property type="project" value="TreeGrafter"/>
</dbReference>
<feature type="domain" description="CobW C-terminal" evidence="8">
    <location>
        <begin position="295"/>
        <end position="389"/>
    </location>
</feature>
<evidence type="ECO:0000256" key="4">
    <source>
        <dbReference type="ARBA" id="ARBA00034320"/>
    </source>
</evidence>
<feature type="compositionally biased region" description="Basic residues" evidence="7">
    <location>
        <begin position="235"/>
        <end position="254"/>
    </location>
</feature>
<sequence length="401" mass="44304">MSEAAEERIPVSVLTGFLGSGKTTVLRELLRQPEMGDTAVIINEFGDIGLDHQLVEKSDEDGLVTLNSGCLCCTVRGDLVRTMSELYMKRTRGEVTPFKRMVVETTGLADPAPILHTLMTDPLLASRFRMDGVVVTVDAVNGAGTLDNHAESVKQAAVADRLLLTKTDLASEDQVTSLRGRLHQLNPGAPVLPVKFGAVAPADVMNAGLYNPETKTADVKRWLRDEAYLAEHDAHGHHHHGHGHGHHHDDHHHRHDDDGRASGSPDDPFAGPGPGEDHAHRDQDPHDVNRHDDRIRSFCLVFDTPLQWATIAAAFDALVTYRGPDLLRIKGILNVIDSDKPVVVHGVQHVFHPPAVLEKWPDDDRRTRIVFITRDLPEATIRKVFSSFIETADKWGQTETR</sequence>
<dbReference type="Pfam" id="PF02492">
    <property type="entry name" value="cobW"/>
    <property type="match status" value="1"/>
</dbReference>
<gene>
    <name evidence="9" type="ORF">FHP25_34330</name>
</gene>